<dbReference type="CDD" id="cd00165">
    <property type="entry name" value="S4"/>
    <property type="match status" value="1"/>
</dbReference>
<dbReference type="SUPFAM" id="SSF55174">
    <property type="entry name" value="Alpha-L RNA-binding motif"/>
    <property type="match status" value="1"/>
</dbReference>
<accession>N6W9F9</accession>
<dbReference type="Proteomes" id="UP000013015">
    <property type="component" value="Unassembled WGS sequence"/>
</dbReference>
<dbReference type="AlphaFoldDB" id="N6W9F9"/>
<dbReference type="Pfam" id="PF13275">
    <property type="entry name" value="S4_2"/>
    <property type="match status" value="1"/>
</dbReference>
<dbReference type="STRING" id="888050.HMPREF9004_0109"/>
<feature type="domain" description="RNA-binding S4" evidence="2">
    <location>
        <begin position="13"/>
        <end position="71"/>
    </location>
</feature>
<organism evidence="3 4">
    <name type="scientific">Schaalia cardiffensis F0333</name>
    <dbReference type="NCBI Taxonomy" id="888050"/>
    <lineage>
        <taxon>Bacteria</taxon>
        <taxon>Bacillati</taxon>
        <taxon>Actinomycetota</taxon>
        <taxon>Actinomycetes</taxon>
        <taxon>Actinomycetales</taxon>
        <taxon>Actinomycetaceae</taxon>
        <taxon>Schaalia</taxon>
    </lineage>
</organism>
<name>N6W9F9_9ACTO</name>
<evidence type="ECO:0000313" key="4">
    <source>
        <dbReference type="Proteomes" id="UP000013015"/>
    </source>
</evidence>
<evidence type="ECO:0000256" key="1">
    <source>
        <dbReference type="PROSITE-ProRule" id="PRU00182"/>
    </source>
</evidence>
<dbReference type="PATRIC" id="fig|888050.3.peg.108"/>
<dbReference type="PROSITE" id="PS50889">
    <property type="entry name" value="S4"/>
    <property type="match status" value="1"/>
</dbReference>
<dbReference type="Gene3D" id="3.10.290.10">
    <property type="entry name" value="RNA-binding S4 domain"/>
    <property type="match status" value="1"/>
</dbReference>
<dbReference type="InterPro" id="IPR002942">
    <property type="entry name" value="S4_RNA-bd"/>
</dbReference>
<dbReference type="EMBL" id="AQHZ01000001">
    <property type="protein sequence ID" value="ENO19190.1"/>
    <property type="molecule type" value="Genomic_DNA"/>
</dbReference>
<keyword evidence="4" id="KW-1185">Reference proteome</keyword>
<dbReference type="HOGENOM" id="CLU_127162_3_1_11"/>
<protein>
    <submittedName>
        <fullName evidence="3">S4 RNA-binding domain protein</fullName>
    </submittedName>
</protein>
<dbReference type="GO" id="GO:0003723">
    <property type="term" value="F:RNA binding"/>
    <property type="evidence" value="ECO:0007669"/>
    <property type="project" value="UniProtKB-KW"/>
</dbReference>
<dbReference type="InterPro" id="IPR036986">
    <property type="entry name" value="S4_RNA-bd_sf"/>
</dbReference>
<dbReference type="eggNOG" id="COG2501">
    <property type="taxonomic scope" value="Bacteria"/>
</dbReference>
<comment type="caution">
    <text evidence="3">The sequence shown here is derived from an EMBL/GenBank/DDBJ whole genome shotgun (WGS) entry which is preliminary data.</text>
</comment>
<proteinExistence type="predicted"/>
<keyword evidence="1" id="KW-0694">RNA-binding</keyword>
<reference evidence="3 4" key="1">
    <citation type="submission" date="2013-03" db="EMBL/GenBank/DDBJ databases">
        <title>Reference genome for the Human Microbiome Project.</title>
        <authorList>
            <person name="Aqrawi P."/>
            <person name="Ayvaz T."/>
            <person name="Bess C."/>
            <person name="Blankenburg K."/>
            <person name="Coyle M."/>
            <person name="Deng J."/>
            <person name="Forbes L."/>
            <person name="Fowler G."/>
            <person name="Francisco L."/>
            <person name="Fu Q."/>
            <person name="Gibbs R."/>
            <person name="Gross S."/>
            <person name="Gubbala S."/>
            <person name="Hale W."/>
            <person name="Hemphill L."/>
            <person name="Highlander S."/>
            <person name="Hirani K."/>
            <person name="Jackson L."/>
            <person name="Jakkamsetti A."/>
            <person name="Javaid M."/>
            <person name="Jayaseelan J.C."/>
            <person name="Jiang H."/>
            <person name="Joshi V."/>
            <person name="Korchina V."/>
            <person name="Kovar C."/>
            <person name="Lara F."/>
            <person name="Lee S."/>
            <person name="Liu Y."/>
            <person name="Mata R."/>
            <person name="Mathew T."/>
            <person name="Munidasa M."/>
            <person name="Muzny D."/>
            <person name="Nazareth L."/>
            <person name="Ngo R."/>
            <person name="Nguyen L."/>
            <person name="Nguyen N."/>
            <person name="Okwuonu G."/>
            <person name="Ongeri F."/>
            <person name="Palculict T."/>
            <person name="Patil S."/>
            <person name="Petrosino J."/>
            <person name="Pham C."/>
            <person name="Pham P."/>
            <person name="Pu L.-L."/>
            <person name="Qin X."/>
            <person name="Qu J."/>
            <person name="Reid J."/>
            <person name="Ross M."/>
            <person name="Ruth R."/>
            <person name="Saada N."/>
            <person name="San Lucas F."/>
            <person name="Santibanez J."/>
            <person name="Shang Y."/>
            <person name="Simmons D."/>
            <person name="Song X.-Z."/>
            <person name="Tang L.-Y."/>
            <person name="Thornton R."/>
            <person name="Warren J."/>
            <person name="Weissenberger G."/>
            <person name="Wilczek-Boney K."/>
            <person name="Worley K."/>
            <person name="Youmans B."/>
            <person name="Zhang J."/>
            <person name="Zhang L."/>
            <person name="Zhao Z."/>
            <person name="Zhou C."/>
            <person name="Zhu D."/>
            <person name="Zhu Y."/>
        </authorList>
    </citation>
    <scope>NUCLEOTIDE SEQUENCE [LARGE SCALE GENOMIC DNA]</scope>
    <source>
        <strain evidence="3 4">F0333</strain>
    </source>
</reference>
<evidence type="ECO:0000313" key="3">
    <source>
        <dbReference type="EMBL" id="ENO19190.1"/>
    </source>
</evidence>
<sequence length="77" mass="8192">MSTVPVIEVSGVIRLGQFLKLAGLVEDGAMARVLIQGGDVLVNGVVETRRGRQLSHDDMIEVDSPTGRAGARIHVID</sequence>
<dbReference type="RefSeq" id="WP_005961644.1">
    <property type="nucleotide sequence ID" value="NZ_CP040505.1"/>
</dbReference>
<dbReference type="OrthoDB" id="9811532at2"/>
<gene>
    <name evidence="3" type="ORF">HMPREF9004_0109</name>
</gene>
<dbReference type="SMART" id="SM00363">
    <property type="entry name" value="S4"/>
    <property type="match status" value="1"/>
</dbReference>
<evidence type="ECO:0000259" key="2">
    <source>
        <dbReference type="SMART" id="SM00363"/>
    </source>
</evidence>